<keyword evidence="3" id="KW-1185">Reference proteome</keyword>
<evidence type="ECO:0000313" key="3">
    <source>
        <dbReference type="Proteomes" id="UP000594454"/>
    </source>
</evidence>
<evidence type="ECO:0000256" key="1">
    <source>
        <dbReference type="SAM" id="SignalP"/>
    </source>
</evidence>
<keyword evidence="1" id="KW-0732">Signal</keyword>
<organism evidence="2 3">
    <name type="scientific">Hermetia illucens</name>
    <name type="common">Black soldier fly</name>
    <dbReference type="NCBI Taxonomy" id="343691"/>
    <lineage>
        <taxon>Eukaryota</taxon>
        <taxon>Metazoa</taxon>
        <taxon>Ecdysozoa</taxon>
        <taxon>Arthropoda</taxon>
        <taxon>Hexapoda</taxon>
        <taxon>Insecta</taxon>
        <taxon>Pterygota</taxon>
        <taxon>Neoptera</taxon>
        <taxon>Endopterygota</taxon>
        <taxon>Diptera</taxon>
        <taxon>Brachycera</taxon>
        <taxon>Stratiomyomorpha</taxon>
        <taxon>Stratiomyidae</taxon>
        <taxon>Hermetiinae</taxon>
        <taxon>Hermetia</taxon>
    </lineage>
</organism>
<proteinExistence type="predicted"/>
<gene>
    <name evidence="2" type="ORF">HERILL_LOCUS7870</name>
</gene>
<dbReference type="OrthoDB" id="10654065at2759"/>
<dbReference type="Proteomes" id="UP000594454">
    <property type="component" value="Chromosome 3"/>
</dbReference>
<protein>
    <submittedName>
        <fullName evidence="2">Uncharacterized protein</fullName>
    </submittedName>
</protein>
<feature type="signal peptide" evidence="1">
    <location>
        <begin position="1"/>
        <end position="15"/>
    </location>
</feature>
<evidence type="ECO:0000313" key="2">
    <source>
        <dbReference type="EMBL" id="CAD7085002.1"/>
    </source>
</evidence>
<dbReference type="AlphaFoldDB" id="A0A7R8UQ69"/>
<dbReference type="EMBL" id="LR899011">
    <property type="protein sequence ID" value="CAD7085002.1"/>
    <property type="molecule type" value="Genomic_DNA"/>
</dbReference>
<name>A0A7R8UQ69_HERIL</name>
<accession>A0A7R8UQ69</accession>
<dbReference type="InParanoid" id="A0A7R8UQ69"/>
<sequence length="369" mass="41967">MKIFLLSLLVIGTLAKDKIKDKGIIHDLLYKDTNVLNFGDVCKLKIHQRLSTLNVDLTQRHLIDEILVNVDRCVTSCTDDYKIGKDVAKYRYCVGNLMAITLGQVDFLERNNLLNNVGELDNLVNRLRQCDVFFRDTDFMNTNRNLDWRLNQATNVWGINRNLGTFGTDRDLITNRDLVNRDYTTGRGTDKLFDTNINKGVGGLDRGDTYGRGVFQGDLTGRRGVGGLKTGGIGGVDNDWNKDRNDLGVVGWYRVIYGVIGDDDRDTVNYGNDNVYGVNRYDKDIYGRQGILGRDRQNYGVRGYDLNVDRDITGHRNWNQLVTGGERDIYGRRTGAYNTDYNLNTQGRTYYDNKYGLGGRDRGIDNLVY</sequence>
<reference evidence="2 3" key="1">
    <citation type="submission" date="2020-11" db="EMBL/GenBank/DDBJ databases">
        <authorList>
            <person name="Wallbank WR R."/>
            <person name="Pardo Diaz C."/>
            <person name="Kozak K."/>
            <person name="Martin S."/>
            <person name="Jiggins C."/>
            <person name="Moest M."/>
            <person name="Warren A I."/>
            <person name="Generalovic N T."/>
            <person name="Byers J.R.P. K."/>
            <person name="Montejo-Kovacevich G."/>
            <person name="Yen C E."/>
        </authorList>
    </citation>
    <scope>NUCLEOTIDE SEQUENCE [LARGE SCALE GENOMIC DNA]</scope>
</reference>
<feature type="chain" id="PRO_5030884470" evidence="1">
    <location>
        <begin position="16"/>
        <end position="369"/>
    </location>
</feature>